<dbReference type="SMR" id="A0A843WIR7"/>
<accession>A0A843WIR7</accession>
<comment type="caution">
    <text evidence="6">The sequence shown here is derived from an EMBL/GenBank/DDBJ whole genome shotgun (WGS) entry which is preliminary data.</text>
</comment>
<evidence type="ECO:0000313" key="7">
    <source>
        <dbReference type="Proteomes" id="UP000652761"/>
    </source>
</evidence>
<name>A0A843WIR7_COLES</name>
<sequence>MADTRGFFGRGGADQGSWSAGGGGDHDQAATSGGVRQYNPYKDLQIPYQSIYNLPTSPEFLFQEESIAQRRSWGENLTYYTGCGYLAGAVGGAGKGLYEALRAGEPGDTLKLRVNRILNTSGQAGRRVGNRLGVIGLMYAGLESGMVMARDTDDWMNSVVAGLGTGALFKAASGPRSAAVAGAIGGLMVGAAVGAKQVVKRYVPI</sequence>
<keyword evidence="2" id="KW-0812">Transmembrane</keyword>
<evidence type="ECO:0000256" key="5">
    <source>
        <dbReference type="SAM" id="MobiDB-lite"/>
    </source>
</evidence>
<dbReference type="AlphaFoldDB" id="A0A843WIR7"/>
<protein>
    <recommendedName>
        <fullName evidence="8">Mitochondrial import inner membrane translocase subunit tim23</fullName>
    </recommendedName>
</protein>
<proteinExistence type="predicted"/>
<evidence type="ECO:0000256" key="3">
    <source>
        <dbReference type="ARBA" id="ARBA00022989"/>
    </source>
</evidence>
<dbReference type="Proteomes" id="UP000652761">
    <property type="component" value="Unassembled WGS sequence"/>
</dbReference>
<evidence type="ECO:0000313" key="6">
    <source>
        <dbReference type="EMBL" id="MQM04475.1"/>
    </source>
</evidence>
<keyword evidence="7" id="KW-1185">Reference proteome</keyword>
<reference evidence="6" key="1">
    <citation type="submission" date="2017-07" db="EMBL/GenBank/DDBJ databases">
        <title>Taro Niue Genome Assembly and Annotation.</title>
        <authorList>
            <person name="Atibalentja N."/>
            <person name="Keating K."/>
            <person name="Fields C.J."/>
        </authorList>
    </citation>
    <scope>NUCLEOTIDE SEQUENCE</scope>
    <source>
        <strain evidence="6">Niue_2</strain>
        <tissue evidence="6">Leaf</tissue>
    </source>
</reference>
<dbReference type="PANTHER" id="PTHR15371">
    <property type="entry name" value="TIM23"/>
    <property type="match status" value="1"/>
</dbReference>
<dbReference type="Pfam" id="PF02466">
    <property type="entry name" value="Tim17"/>
    <property type="match status" value="1"/>
</dbReference>
<evidence type="ECO:0000256" key="4">
    <source>
        <dbReference type="ARBA" id="ARBA00023136"/>
    </source>
</evidence>
<organism evidence="6 7">
    <name type="scientific">Colocasia esculenta</name>
    <name type="common">Wild taro</name>
    <name type="synonym">Arum esculentum</name>
    <dbReference type="NCBI Taxonomy" id="4460"/>
    <lineage>
        <taxon>Eukaryota</taxon>
        <taxon>Viridiplantae</taxon>
        <taxon>Streptophyta</taxon>
        <taxon>Embryophyta</taxon>
        <taxon>Tracheophyta</taxon>
        <taxon>Spermatophyta</taxon>
        <taxon>Magnoliopsida</taxon>
        <taxon>Liliopsida</taxon>
        <taxon>Araceae</taxon>
        <taxon>Aroideae</taxon>
        <taxon>Colocasieae</taxon>
        <taxon>Colocasia</taxon>
    </lineage>
</organism>
<dbReference type="GO" id="GO:0030150">
    <property type="term" value="P:protein import into mitochondrial matrix"/>
    <property type="evidence" value="ECO:0007669"/>
    <property type="project" value="TreeGrafter"/>
</dbReference>
<dbReference type="GO" id="GO:0005744">
    <property type="term" value="C:TIM23 mitochondrial import inner membrane translocase complex"/>
    <property type="evidence" value="ECO:0007669"/>
    <property type="project" value="TreeGrafter"/>
</dbReference>
<keyword evidence="3" id="KW-1133">Transmembrane helix</keyword>
<comment type="subcellular location">
    <subcellularLocation>
        <location evidence="1">Membrane</location>
        <topology evidence="1">Multi-pass membrane protein</topology>
    </subcellularLocation>
</comment>
<gene>
    <name evidence="6" type="ORF">Taro_037275</name>
</gene>
<dbReference type="OrthoDB" id="159299at2759"/>
<feature type="region of interest" description="Disordered" evidence="5">
    <location>
        <begin position="1"/>
        <end position="34"/>
    </location>
</feature>
<dbReference type="PANTHER" id="PTHR15371:SF0">
    <property type="entry name" value="SD19278P"/>
    <property type="match status" value="1"/>
</dbReference>
<keyword evidence="4" id="KW-0472">Membrane</keyword>
<evidence type="ECO:0000256" key="1">
    <source>
        <dbReference type="ARBA" id="ARBA00004141"/>
    </source>
</evidence>
<dbReference type="InterPro" id="IPR045238">
    <property type="entry name" value="Tim23-like"/>
</dbReference>
<evidence type="ECO:0008006" key="8">
    <source>
        <dbReference type="Google" id="ProtNLM"/>
    </source>
</evidence>
<dbReference type="GO" id="GO:0008320">
    <property type="term" value="F:protein transmembrane transporter activity"/>
    <property type="evidence" value="ECO:0007669"/>
    <property type="project" value="TreeGrafter"/>
</dbReference>
<dbReference type="EMBL" id="NMUH01003223">
    <property type="protein sequence ID" value="MQM04475.1"/>
    <property type="molecule type" value="Genomic_DNA"/>
</dbReference>
<evidence type="ECO:0000256" key="2">
    <source>
        <dbReference type="ARBA" id="ARBA00022692"/>
    </source>
</evidence>
<feature type="compositionally biased region" description="Gly residues" evidence="5">
    <location>
        <begin position="8"/>
        <end position="23"/>
    </location>
</feature>